<dbReference type="FunFam" id="3.30.200.20:FF:000178">
    <property type="entry name" value="serine/threonine-protein kinase PBS1-like"/>
    <property type="match status" value="1"/>
</dbReference>
<dbReference type="AlphaFoldDB" id="A0A0D6QR68"/>
<keyword evidence="3" id="KW-0808">Transferase</keyword>
<feature type="binding site" evidence="12">
    <location>
        <position position="393"/>
    </location>
    <ligand>
        <name>ATP</name>
        <dbReference type="ChEBI" id="CHEBI:30616"/>
    </ligand>
</feature>
<dbReference type="PROSITE" id="PS00108">
    <property type="entry name" value="PROTEIN_KINASE_ST"/>
    <property type="match status" value="1"/>
</dbReference>
<evidence type="ECO:0000256" key="3">
    <source>
        <dbReference type="ARBA" id="ARBA00022679"/>
    </source>
</evidence>
<feature type="transmembrane region" description="Helical" evidence="13">
    <location>
        <begin position="294"/>
        <end position="316"/>
    </location>
</feature>
<keyword evidence="4 13" id="KW-0812">Transmembrane</keyword>
<proteinExistence type="predicted"/>
<name>A0A0D6QR68_ARACU</name>
<evidence type="ECO:0000256" key="1">
    <source>
        <dbReference type="ARBA" id="ARBA00004479"/>
    </source>
</evidence>
<evidence type="ECO:0000256" key="2">
    <source>
        <dbReference type="ARBA" id="ARBA00022527"/>
    </source>
</evidence>
<evidence type="ECO:0000256" key="12">
    <source>
        <dbReference type="PROSITE-ProRule" id="PRU10141"/>
    </source>
</evidence>
<dbReference type="InterPro" id="IPR032872">
    <property type="entry name" value="WAK_assoc_C"/>
</dbReference>
<evidence type="ECO:0000256" key="6">
    <source>
        <dbReference type="ARBA" id="ARBA00022741"/>
    </source>
</evidence>
<evidence type="ECO:0000256" key="7">
    <source>
        <dbReference type="ARBA" id="ARBA00022777"/>
    </source>
</evidence>
<dbReference type="SUPFAM" id="SSF56112">
    <property type="entry name" value="Protein kinase-like (PK-like)"/>
    <property type="match status" value="1"/>
</dbReference>
<comment type="subcellular location">
    <subcellularLocation>
        <location evidence="1">Membrane</location>
        <topology evidence="1">Single-pass type I membrane protein</topology>
    </subcellularLocation>
</comment>
<keyword evidence="9 13" id="KW-1133">Transmembrane helix</keyword>
<dbReference type="InterPro" id="IPR011009">
    <property type="entry name" value="Kinase-like_dom_sf"/>
</dbReference>
<evidence type="ECO:0000256" key="13">
    <source>
        <dbReference type="SAM" id="Phobius"/>
    </source>
</evidence>
<dbReference type="InterPro" id="IPR045874">
    <property type="entry name" value="LRK10/LRL21-25-like"/>
</dbReference>
<protein>
    <recommendedName>
        <fullName evidence="14">Protein kinase domain-containing protein</fullName>
    </recommendedName>
</protein>
<accession>A0A0D6QR68</accession>
<dbReference type="EMBL" id="GCKF01047484">
    <property type="protein sequence ID" value="JAG93242.1"/>
    <property type="molecule type" value="Transcribed_RNA"/>
</dbReference>
<dbReference type="Gene3D" id="3.30.200.20">
    <property type="entry name" value="Phosphorylase Kinase, domain 1"/>
    <property type="match status" value="1"/>
</dbReference>
<dbReference type="FunFam" id="1.10.510.10:FF:000590">
    <property type="entry name" value="PR5-like receptor kinase"/>
    <property type="match status" value="1"/>
</dbReference>
<dbReference type="InterPro" id="IPR000719">
    <property type="entry name" value="Prot_kinase_dom"/>
</dbReference>
<dbReference type="PANTHER" id="PTHR27009">
    <property type="entry name" value="RUST RESISTANCE KINASE LR10-RELATED"/>
    <property type="match status" value="1"/>
</dbReference>
<keyword evidence="6 12" id="KW-0547">Nucleotide-binding</keyword>
<evidence type="ECO:0000256" key="4">
    <source>
        <dbReference type="ARBA" id="ARBA00022692"/>
    </source>
</evidence>
<dbReference type="InterPro" id="IPR017441">
    <property type="entry name" value="Protein_kinase_ATP_BS"/>
</dbReference>
<evidence type="ECO:0000256" key="5">
    <source>
        <dbReference type="ARBA" id="ARBA00022729"/>
    </source>
</evidence>
<evidence type="ECO:0000256" key="8">
    <source>
        <dbReference type="ARBA" id="ARBA00022840"/>
    </source>
</evidence>
<evidence type="ECO:0000259" key="14">
    <source>
        <dbReference type="PROSITE" id="PS50011"/>
    </source>
</evidence>
<dbReference type="SMART" id="SM00220">
    <property type="entry name" value="S_TKc"/>
    <property type="match status" value="1"/>
</dbReference>
<dbReference type="GO" id="GO:0004674">
    <property type="term" value="F:protein serine/threonine kinase activity"/>
    <property type="evidence" value="ECO:0007669"/>
    <property type="project" value="UniProtKB-KW"/>
</dbReference>
<evidence type="ECO:0000256" key="11">
    <source>
        <dbReference type="ARBA" id="ARBA00023180"/>
    </source>
</evidence>
<keyword evidence="5" id="KW-0732">Signal</keyword>
<evidence type="ECO:0000313" key="15">
    <source>
        <dbReference type="EMBL" id="JAG93242.1"/>
    </source>
</evidence>
<dbReference type="InterPro" id="IPR001245">
    <property type="entry name" value="Ser-Thr/Tyr_kinase_cat_dom"/>
</dbReference>
<dbReference type="InterPro" id="IPR008271">
    <property type="entry name" value="Ser/Thr_kinase_AS"/>
</dbReference>
<keyword evidence="11" id="KW-0325">Glycoprotein</keyword>
<dbReference type="Gene3D" id="1.10.510.10">
    <property type="entry name" value="Transferase(Phosphotransferase) domain 1"/>
    <property type="match status" value="1"/>
</dbReference>
<dbReference type="PROSITE" id="PS00107">
    <property type="entry name" value="PROTEIN_KINASE_ATP"/>
    <property type="match status" value="1"/>
</dbReference>
<dbReference type="GO" id="GO:0016020">
    <property type="term" value="C:membrane"/>
    <property type="evidence" value="ECO:0007669"/>
    <property type="project" value="UniProtKB-SubCell"/>
</dbReference>
<keyword evidence="8 12" id="KW-0067">ATP-binding</keyword>
<reference evidence="15" key="1">
    <citation type="submission" date="2015-03" db="EMBL/GenBank/DDBJ databases">
        <title>A transcriptome of Araucaria cunninghamii, an australian fine timber species.</title>
        <authorList>
            <person name="Jing Yi C.J.Y."/>
            <person name="Yin San L.Y.S."/>
            <person name="Abdul Karim S.S."/>
            <person name="Wan Azmi N.N."/>
            <person name="Hercus R.R."/>
            <person name="Croft L.L."/>
        </authorList>
    </citation>
    <scope>NUCLEOTIDE SEQUENCE</scope>
    <source>
        <strain evidence="15">MI0301</strain>
        <tissue evidence="15">Leaf</tissue>
    </source>
</reference>
<feature type="transmembrane region" description="Helical" evidence="13">
    <location>
        <begin position="12"/>
        <end position="29"/>
    </location>
</feature>
<feature type="domain" description="Protein kinase" evidence="14">
    <location>
        <begin position="365"/>
        <end position="648"/>
    </location>
</feature>
<keyword evidence="2" id="KW-0723">Serine/threonine-protein kinase</keyword>
<sequence length="675" mass="76413">MEILLVLDSMNSLHFIHIYILLISSLLVTNSHPYPSYQDCSPVNCGNSIIKFPFQIDVSPQCYGDYRNIASVSCHNNDTTLFCGSYEDSYFCPPEICLKVLGGITQLSYNTRTIRIAPQWLFNCSISIDKLQYGEYFDLNDFLSPFNLSDKYTVGTVLTCEKQIPFTYKRVRCLGCEEENKLCFFVNGRMRVSYVDGTCNSTYVVVPADKNFNISAERNLRQFLQRGFEVTWNYNISKPCKSCEASGGLCYFGPDEMDDEMDACICRNNVHKYNCSDGEPKNVKNKGTTVLKTVAKLVFGISIMALMFSVIIYRLINERTKRLREEEDMRAYMDSTDPRPASMENFLHGGMPTRYSYAQIKKYTNNFAERLGKGGFGAVYKGKLPTGCLLAVKIIEKSKHSQKQFMNEVATVGTIHHIHLVRLLGFCLEGSKRALVYEYMANGSLEKYIHEEGDGDLRDGKHTMDWKQLYSIAMGTARGIAYLHEECRSRIIHCDIKPHNILLDANFSPKVADFGLAKLADRDESHVSLTAARGTPGYVAPEVWSRNVGPVSDRSDVYSYGMLVMEMVGKRKNLDLQASKSSQVYYPKWAYKQVEMGEFGRLREGNIMDEEDENIVKKLSVVGLWCIQYKPCDRPPMSKVIQLLEGNIESCCVPPFPFPVNTVTQSDPTSSSSSI</sequence>
<dbReference type="Pfam" id="PF14380">
    <property type="entry name" value="WAK_assoc"/>
    <property type="match status" value="1"/>
</dbReference>
<dbReference type="Pfam" id="PF07714">
    <property type="entry name" value="PK_Tyr_Ser-Thr"/>
    <property type="match status" value="1"/>
</dbReference>
<organism evidence="15">
    <name type="scientific">Araucaria cunninghamii</name>
    <name type="common">Hoop pine</name>
    <name type="synonym">Moreton Bay pine</name>
    <dbReference type="NCBI Taxonomy" id="56994"/>
    <lineage>
        <taxon>Eukaryota</taxon>
        <taxon>Viridiplantae</taxon>
        <taxon>Streptophyta</taxon>
        <taxon>Embryophyta</taxon>
        <taxon>Tracheophyta</taxon>
        <taxon>Spermatophyta</taxon>
        <taxon>Pinopsida</taxon>
        <taxon>Pinidae</taxon>
        <taxon>Conifers II</taxon>
        <taxon>Araucariales</taxon>
        <taxon>Araucariaceae</taxon>
        <taxon>Araucaria</taxon>
    </lineage>
</organism>
<evidence type="ECO:0000256" key="10">
    <source>
        <dbReference type="ARBA" id="ARBA00023136"/>
    </source>
</evidence>
<dbReference type="PROSITE" id="PS50011">
    <property type="entry name" value="PROTEIN_KINASE_DOM"/>
    <property type="match status" value="1"/>
</dbReference>
<evidence type="ECO:0000256" key="9">
    <source>
        <dbReference type="ARBA" id="ARBA00022989"/>
    </source>
</evidence>
<keyword evidence="10 13" id="KW-0472">Membrane</keyword>
<dbReference type="GO" id="GO:0005524">
    <property type="term" value="F:ATP binding"/>
    <property type="evidence" value="ECO:0007669"/>
    <property type="project" value="UniProtKB-UniRule"/>
</dbReference>
<keyword evidence="7" id="KW-0418">Kinase</keyword>